<gene>
    <name evidence="2" type="ORF">GCM10022215_16470</name>
</gene>
<dbReference type="SUPFAM" id="SSF54197">
    <property type="entry name" value="HIT-like"/>
    <property type="match status" value="1"/>
</dbReference>
<name>A0ABP7XHV9_9ACTN</name>
<comment type="caution">
    <text evidence="2">The sequence shown here is derived from an EMBL/GenBank/DDBJ whole genome shotgun (WGS) entry which is preliminary data.</text>
</comment>
<keyword evidence="3" id="KW-1185">Reference proteome</keyword>
<organism evidence="2 3">
    <name type="scientific">Nocardioides fonticola</name>
    <dbReference type="NCBI Taxonomy" id="450363"/>
    <lineage>
        <taxon>Bacteria</taxon>
        <taxon>Bacillati</taxon>
        <taxon>Actinomycetota</taxon>
        <taxon>Actinomycetes</taxon>
        <taxon>Propionibacteriales</taxon>
        <taxon>Nocardioidaceae</taxon>
        <taxon>Nocardioides</taxon>
    </lineage>
</organism>
<reference evidence="3" key="1">
    <citation type="journal article" date="2019" name="Int. J. Syst. Evol. Microbiol.">
        <title>The Global Catalogue of Microorganisms (GCM) 10K type strain sequencing project: providing services to taxonomists for standard genome sequencing and annotation.</title>
        <authorList>
            <consortium name="The Broad Institute Genomics Platform"/>
            <consortium name="The Broad Institute Genome Sequencing Center for Infectious Disease"/>
            <person name="Wu L."/>
            <person name="Ma J."/>
        </authorList>
    </citation>
    <scope>NUCLEOTIDE SEQUENCE [LARGE SCALE GENOMIC DNA]</scope>
    <source>
        <strain evidence="3">JCM 16703</strain>
    </source>
</reference>
<dbReference type="Pfam" id="PF01230">
    <property type="entry name" value="HIT"/>
    <property type="match status" value="1"/>
</dbReference>
<evidence type="ECO:0000259" key="1">
    <source>
        <dbReference type="Pfam" id="PF01230"/>
    </source>
</evidence>
<dbReference type="InterPro" id="IPR036265">
    <property type="entry name" value="HIT-like_sf"/>
</dbReference>
<feature type="domain" description="HIT" evidence="1">
    <location>
        <begin position="35"/>
        <end position="115"/>
    </location>
</feature>
<evidence type="ECO:0000313" key="3">
    <source>
        <dbReference type="Proteomes" id="UP001501495"/>
    </source>
</evidence>
<dbReference type="InterPro" id="IPR011146">
    <property type="entry name" value="HIT-like"/>
</dbReference>
<dbReference type="Proteomes" id="UP001501495">
    <property type="component" value="Unassembled WGS sequence"/>
</dbReference>
<dbReference type="Gene3D" id="3.30.428.10">
    <property type="entry name" value="HIT-like"/>
    <property type="match status" value="1"/>
</dbReference>
<dbReference type="RefSeq" id="WP_344732835.1">
    <property type="nucleotide sequence ID" value="NZ_BAAAZH010000012.1"/>
</dbReference>
<protein>
    <submittedName>
        <fullName evidence="2">DeoR family transcriptional regulator</fullName>
    </submittedName>
</protein>
<sequence length="176" mass="20038">MPSIEPEDWRHDRIRAAIEGRNPTVLAELAAAYAVIGDVQFLPGYALALTKTPGVDRLSDLPRPERLRFLADVDLLADAVEAVCRRRDPRFRRVNIEILGNTDAFLHCHIWPRYEWEPAAIVGHPVWGYDPLHWRDPAHALGPAHNALRADLTAEVLQRRDSEEFRFDPPDLERGA</sequence>
<proteinExistence type="predicted"/>
<accession>A0ABP7XHV9</accession>
<dbReference type="EMBL" id="BAAAZH010000012">
    <property type="protein sequence ID" value="GAA4116650.1"/>
    <property type="molecule type" value="Genomic_DNA"/>
</dbReference>
<evidence type="ECO:0000313" key="2">
    <source>
        <dbReference type="EMBL" id="GAA4116650.1"/>
    </source>
</evidence>